<evidence type="ECO:0008006" key="3">
    <source>
        <dbReference type="Google" id="ProtNLM"/>
    </source>
</evidence>
<dbReference type="EMBL" id="DRMN01000406">
    <property type="protein sequence ID" value="HFB55522.1"/>
    <property type="molecule type" value="Genomic_DNA"/>
</dbReference>
<comment type="caution">
    <text evidence="2">The sequence shown here is derived from an EMBL/GenBank/DDBJ whole genome shotgun (WGS) entry which is preliminary data.</text>
</comment>
<proteinExistence type="predicted"/>
<feature type="non-terminal residue" evidence="2">
    <location>
        <position position="90"/>
    </location>
</feature>
<dbReference type="Gene3D" id="2.170.130.10">
    <property type="entry name" value="TonB-dependent receptor, plug domain"/>
    <property type="match status" value="1"/>
</dbReference>
<dbReference type="InterPro" id="IPR037066">
    <property type="entry name" value="Plug_dom_sf"/>
</dbReference>
<name>A0A7C3C208_9PROT</name>
<dbReference type="Proteomes" id="UP000886042">
    <property type="component" value="Unassembled WGS sequence"/>
</dbReference>
<dbReference type="AlphaFoldDB" id="A0A7C3C208"/>
<keyword evidence="1" id="KW-0732">Signal</keyword>
<accession>A0A7C3C208</accession>
<evidence type="ECO:0000256" key="1">
    <source>
        <dbReference type="SAM" id="SignalP"/>
    </source>
</evidence>
<reference evidence="2" key="1">
    <citation type="journal article" date="2020" name="mSystems">
        <title>Genome- and Community-Level Interaction Insights into Carbon Utilization and Element Cycling Functions of Hydrothermarchaeota in Hydrothermal Sediment.</title>
        <authorList>
            <person name="Zhou Z."/>
            <person name="Liu Y."/>
            <person name="Xu W."/>
            <person name="Pan J."/>
            <person name="Luo Z.H."/>
            <person name="Li M."/>
        </authorList>
    </citation>
    <scope>NUCLEOTIDE SEQUENCE [LARGE SCALE GENOMIC DNA]</scope>
    <source>
        <strain evidence="2">HyVt-489</strain>
    </source>
</reference>
<feature type="chain" id="PRO_5027590398" description="TonB-dependent receptor" evidence="1">
    <location>
        <begin position="26"/>
        <end position="90"/>
    </location>
</feature>
<organism evidence="2">
    <name type="scientific">Hellea balneolensis</name>
    <dbReference type="NCBI Taxonomy" id="287478"/>
    <lineage>
        <taxon>Bacteria</taxon>
        <taxon>Pseudomonadati</taxon>
        <taxon>Pseudomonadota</taxon>
        <taxon>Alphaproteobacteria</taxon>
        <taxon>Maricaulales</taxon>
        <taxon>Robiginitomaculaceae</taxon>
        <taxon>Hellea</taxon>
    </lineage>
</organism>
<protein>
    <recommendedName>
        <fullName evidence="3">TonB-dependent receptor</fullName>
    </recommendedName>
</protein>
<gene>
    <name evidence="2" type="ORF">ENJ46_06315</name>
</gene>
<feature type="signal peptide" evidence="1">
    <location>
        <begin position="1"/>
        <end position="25"/>
    </location>
</feature>
<dbReference type="SUPFAM" id="SSF56935">
    <property type="entry name" value="Porins"/>
    <property type="match status" value="1"/>
</dbReference>
<sequence length="90" mass="9903">MTHTYFSPAWWTLALCIGFQNPAGAQTLAQGFFRDEIIVTATKRAERSQDVPISLSVFTAETIDSLRPEGLGDLSHFVPNMYQPPSTEAG</sequence>
<evidence type="ECO:0000313" key="2">
    <source>
        <dbReference type="EMBL" id="HFB55522.1"/>
    </source>
</evidence>